<dbReference type="AlphaFoldDB" id="A0A0F9QDU7"/>
<comment type="caution">
    <text evidence="1">The sequence shown here is derived from an EMBL/GenBank/DDBJ whole genome shotgun (WGS) entry which is preliminary data.</text>
</comment>
<organism evidence="1">
    <name type="scientific">marine sediment metagenome</name>
    <dbReference type="NCBI Taxonomy" id="412755"/>
    <lineage>
        <taxon>unclassified sequences</taxon>
        <taxon>metagenomes</taxon>
        <taxon>ecological metagenomes</taxon>
    </lineage>
</organism>
<protein>
    <submittedName>
        <fullName evidence="1">Uncharacterized protein</fullName>
    </submittedName>
</protein>
<accession>A0A0F9QDU7</accession>
<gene>
    <name evidence="1" type="ORF">LCGC14_1027210</name>
</gene>
<sequence>MIKIKFEIKRGTKRDCIQEFLATVDKVTKTLGKKDKK</sequence>
<proteinExistence type="predicted"/>
<evidence type="ECO:0000313" key="1">
    <source>
        <dbReference type="EMBL" id="KKN11381.1"/>
    </source>
</evidence>
<dbReference type="EMBL" id="LAZR01004142">
    <property type="protein sequence ID" value="KKN11381.1"/>
    <property type="molecule type" value="Genomic_DNA"/>
</dbReference>
<name>A0A0F9QDU7_9ZZZZ</name>
<reference evidence="1" key="1">
    <citation type="journal article" date="2015" name="Nature">
        <title>Complex archaea that bridge the gap between prokaryotes and eukaryotes.</title>
        <authorList>
            <person name="Spang A."/>
            <person name="Saw J.H."/>
            <person name="Jorgensen S.L."/>
            <person name="Zaremba-Niedzwiedzka K."/>
            <person name="Martijn J."/>
            <person name="Lind A.E."/>
            <person name="van Eijk R."/>
            <person name="Schleper C."/>
            <person name="Guy L."/>
            <person name="Ettema T.J."/>
        </authorList>
    </citation>
    <scope>NUCLEOTIDE SEQUENCE</scope>
</reference>